<organism evidence="2 3">
    <name type="scientific">Veillonella parvula</name>
    <name type="common">Staphylococcus parvulus</name>
    <dbReference type="NCBI Taxonomy" id="29466"/>
    <lineage>
        <taxon>Bacteria</taxon>
        <taxon>Bacillati</taxon>
        <taxon>Bacillota</taxon>
        <taxon>Negativicutes</taxon>
        <taxon>Veillonellales</taxon>
        <taxon>Veillonellaceae</taxon>
        <taxon>Veillonella</taxon>
    </lineage>
</organism>
<feature type="transmembrane region" description="Helical" evidence="1">
    <location>
        <begin position="75"/>
        <end position="95"/>
    </location>
</feature>
<feature type="transmembrane region" description="Helical" evidence="1">
    <location>
        <begin position="101"/>
        <end position="124"/>
    </location>
</feature>
<gene>
    <name evidence="2" type="ORF">RDV51_03205</name>
</gene>
<accession>A0AB38YQM6</accession>
<keyword evidence="1" id="KW-0472">Membrane</keyword>
<dbReference type="RefSeq" id="WP_038150030.1">
    <property type="nucleotide sequence ID" value="NZ_CP133463.1"/>
</dbReference>
<dbReference type="EMBL" id="CP133463">
    <property type="protein sequence ID" value="WMS20358.1"/>
    <property type="molecule type" value="Genomic_DNA"/>
</dbReference>
<reference evidence="2" key="1">
    <citation type="submission" date="2023-08" db="EMBL/GenBank/DDBJ databases">
        <title>Veillonella_parvula_DSM 2007_complete_genome_hifiasm_Zymo_Research_D6332.</title>
        <authorList>
            <person name="Damerum A."/>
        </authorList>
    </citation>
    <scope>NUCLEOTIDE SEQUENCE</scope>
    <source>
        <strain evidence="2">DSM 2007</strain>
    </source>
</reference>
<evidence type="ECO:0000313" key="3">
    <source>
        <dbReference type="Proteomes" id="UP001228955"/>
    </source>
</evidence>
<dbReference type="AlphaFoldDB" id="A0AB38YQM6"/>
<protein>
    <submittedName>
        <fullName evidence="2">Uncharacterized protein</fullName>
    </submittedName>
</protein>
<keyword evidence="1" id="KW-0812">Transmembrane</keyword>
<name>A0AB38YQM6_VEIPA</name>
<evidence type="ECO:0000313" key="2">
    <source>
        <dbReference type="EMBL" id="WMS20358.1"/>
    </source>
</evidence>
<dbReference type="Proteomes" id="UP001228955">
    <property type="component" value="Chromosome"/>
</dbReference>
<sequence>MYRFFLSLSSFSAGGILYLFTNPFHLLVEYCWLIIVGAIIILPLFALCLCFFYCRNCDECDTLIIQEIQPMEQDIIPIYIGLFVIVLNIGALSIFLQYLLIFILFVIWWRFLEQSYYFNIFWLIKYRLYKVKDLNGNVYSIYTKRGDIKLIDSNHEEKLKLVRISNFSFIEVEV</sequence>
<keyword evidence="1" id="KW-1133">Transmembrane helix</keyword>
<evidence type="ECO:0000256" key="1">
    <source>
        <dbReference type="SAM" id="Phobius"/>
    </source>
</evidence>
<proteinExistence type="predicted"/>
<feature type="transmembrane region" description="Helical" evidence="1">
    <location>
        <begin position="31"/>
        <end position="54"/>
    </location>
</feature>